<dbReference type="NCBIfam" id="TIGR00215">
    <property type="entry name" value="lpxB"/>
    <property type="match status" value="1"/>
</dbReference>
<evidence type="ECO:0000256" key="4">
    <source>
        <dbReference type="ARBA" id="ARBA00022516"/>
    </source>
</evidence>
<evidence type="ECO:0000313" key="11">
    <source>
        <dbReference type="EMBL" id="ABM72702.1"/>
    </source>
</evidence>
<dbReference type="EC" id="2.4.1.182" evidence="2 10"/>
<accession>A2BY41</accession>
<dbReference type="GO" id="GO:0009245">
    <property type="term" value="P:lipid A biosynthetic process"/>
    <property type="evidence" value="ECO:0007669"/>
    <property type="project" value="UniProtKB-UniRule"/>
</dbReference>
<protein>
    <recommendedName>
        <fullName evidence="3 10">Lipid-A-disaccharide synthase</fullName>
        <ecNumber evidence="2 10">2.4.1.182</ecNumber>
    </recommendedName>
</protein>
<dbReference type="GO" id="GO:0005543">
    <property type="term" value="F:phospholipid binding"/>
    <property type="evidence" value="ECO:0007669"/>
    <property type="project" value="TreeGrafter"/>
</dbReference>
<dbReference type="AlphaFoldDB" id="A2BY41"/>
<keyword evidence="7 11" id="KW-0808">Transferase</keyword>
<dbReference type="eggNOG" id="COG0763">
    <property type="taxonomic scope" value="Bacteria"/>
</dbReference>
<dbReference type="STRING" id="167542.P9515_14951"/>
<dbReference type="GO" id="GO:0008915">
    <property type="term" value="F:lipid-A-disaccharide synthase activity"/>
    <property type="evidence" value="ECO:0007669"/>
    <property type="project" value="UniProtKB-UniRule"/>
</dbReference>
<dbReference type="OrthoDB" id="9801642at2"/>
<evidence type="ECO:0000256" key="1">
    <source>
        <dbReference type="ARBA" id="ARBA00002056"/>
    </source>
</evidence>
<keyword evidence="4" id="KW-0444">Lipid biosynthesis</keyword>
<evidence type="ECO:0000256" key="2">
    <source>
        <dbReference type="ARBA" id="ARBA00012687"/>
    </source>
</evidence>
<name>A2BY41_PROM5</name>
<dbReference type="PANTHER" id="PTHR30372">
    <property type="entry name" value="LIPID-A-DISACCHARIDE SYNTHASE"/>
    <property type="match status" value="1"/>
</dbReference>
<keyword evidence="5" id="KW-0441">Lipid A biosynthesis</keyword>
<dbReference type="KEGG" id="pmc:P9515_14951"/>
<proteinExistence type="predicted"/>
<sequence length="392" mass="44790">MNKKIFISTGEVSGDLHGSLLANALFNEAEKRSVNLKIYGLGGERMRKEGVEILQDTTSISAIGIWEALPLIIPTIKIQKKFYKSLKNFSPNCLILIDYMGPNIKIGRQLKIEKNKIPIYYYIAPQEWAWRVGNNSTTDLISFSDRIFAIFKQEANFYKRRGGNVLWIGHPMIDLIKKLPTKKESRKILELRANENILLLMPASRPQELRYVLPVFMQAARKLQQKYPNLIVYIPSCRAVFDAKFEQALDKYKVKGKVVSQKDIDKFKTHIYSLSKLALCKSGTVNMELALYGIPQIVGYRVSRVTAFIAKKILNFKVKFISPVNLLVKKLIIPEFVQKEFDVKKIYDKACLVIDQKSEKAKILKGYAQLKKELGQQGVAKRAAEEIINSLI</sequence>
<dbReference type="Pfam" id="PF02684">
    <property type="entry name" value="LpxB"/>
    <property type="match status" value="1"/>
</dbReference>
<dbReference type="GO" id="GO:0016020">
    <property type="term" value="C:membrane"/>
    <property type="evidence" value="ECO:0007669"/>
    <property type="project" value="GOC"/>
</dbReference>
<reference evidence="11 12" key="1">
    <citation type="journal article" date="2007" name="PLoS Genet.">
        <title>Patterns and implications of gene gain and loss in the evolution of Prochlorococcus.</title>
        <authorList>
            <person name="Kettler G.C."/>
            <person name="Martiny A.C."/>
            <person name="Huang K."/>
            <person name="Zucker J."/>
            <person name="Coleman M.L."/>
            <person name="Rodrigue S."/>
            <person name="Chen F."/>
            <person name="Lapidus A."/>
            <person name="Ferriera S."/>
            <person name="Johnson J."/>
            <person name="Steglich C."/>
            <person name="Church G.M."/>
            <person name="Richardson P."/>
            <person name="Chisholm S.W."/>
        </authorList>
    </citation>
    <scope>NUCLEOTIDE SEQUENCE [LARGE SCALE GENOMIC DNA]</scope>
    <source>
        <strain evidence="11 12">MIT 9515</strain>
    </source>
</reference>
<evidence type="ECO:0000256" key="3">
    <source>
        <dbReference type="ARBA" id="ARBA00020902"/>
    </source>
</evidence>
<dbReference type="CAZy" id="GT19">
    <property type="family name" value="Glycosyltransferase Family 19"/>
</dbReference>
<dbReference type="EMBL" id="CP000552">
    <property type="protein sequence ID" value="ABM72702.1"/>
    <property type="molecule type" value="Genomic_DNA"/>
</dbReference>
<dbReference type="GeneID" id="60201333"/>
<evidence type="ECO:0000256" key="5">
    <source>
        <dbReference type="ARBA" id="ARBA00022556"/>
    </source>
</evidence>
<evidence type="ECO:0000256" key="9">
    <source>
        <dbReference type="ARBA" id="ARBA00048975"/>
    </source>
</evidence>
<evidence type="ECO:0000256" key="7">
    <source>
        <dbReference type="ARBA" id="ARBA00022679"/>
    </source>
</evidence>
<evidence type="ECO:0000256" key="8">
    <source>
        <dbReference type="ARBA" id="ARBA00023098"/>
    </source>
</evidence>
<keyword evidence="6 11" id="KW-0328">Glycosyltransferase</keyword>
<comment type="catalytic activity">
    <reaction evidence="9">
        <text>a lipid X + a UDP-2-N,3-O-bis[(3R)-3-hydroxyacyl]-alpha-D-glucosamine = a lipid A disaccharide + UDP + H(+)</text>
        <dbReference type="Rhea" id="RHEA:67828"/>
        <dbReference type="ChEBI" id="CHEBI:15378"/>
        <dbReference type="ChEBI" id="CHEBI:58223"/>
        <dbReference type="ChEBI" id="CHEBI:137748"/>
        <dbReference type="ChEBI" id="CHEBI:176338"/>
        <dbReference type="ChEBI" id="CHEBI:176343"/>
        <dbReference type="EC" id="2.4.1.182"/>
    </reaction>
</comment>
<dbReference type="Proteomes" id="UP000001589">
    <property type="component" value="Chromosome"/>
</dbReference>
<evidence type="ECO:0000313" key="12">
    <source>
        <dbReference type="Proteomes" id="UP000001589"/>
    </source>
</evidence>
<organism evidence="11 12">
    <name type="scientific">Prochlorococcus marinus (strain MIT 9515)</name>
    <dbReference type="NCBI Taxonomy" id="167542"/>
    <lineage>
        <taxon>Bacteria</taxon>
        <taxon>Bacillati</taxon>
        <taxon>Cyanobacteriota</taxon>
        <taxon>Cyanophyceae</taxon>
        <taxon>Synechococcales</taxon>
        <taxon>Prochlorococcaceae</taxon>
        <taxon>Prochlorococcus</taxon>
    </lineage>
</organism>
<evidence type="ECO:0000256" key="10">
    <source>
        <dbReference type="NCBIfam" id="TIGR00215"/>
    </source>
</evidence>
<comment type="function">
    <text evidence="1">Condensation of UDP-2,3-diacylglucosamine and 2,3-diacylglucosamine-1-phosphate to form lipid A disaccharide, a precursor of lipid A, a phosphorylated glycolipid that anchors the lipopolysaccharide to the outer membrane of the cell.</text>
</comment>
<dbReference type="InterPro" id="IPR003835">
    <property type="entry name" value="Glyco_trans_19"/>
</dbReference>
<dbReference type="HOGENOM" id="CLU_036577_3_0_3"/>
<dbReference type="SUPFAM" id="SSF53756">
    <property type="entry name" value="UDP-Glycosyltransferase/glycogen phosphorylase"/>
    <property type="match status" value="1"/>
</dbReference>
<dbReference type="RefSeq" id="WP_011820798.1">
    <property type="nucleotide sequence ID" value="NC_008817.1"/>
</dbReference>
<evidence type="ECO:0000256" key="6">
    <source>
        <dbReference type="ARBA" id="ARBA00022676"/>
    </source>
</evidence>
<dbReference type="PANTHER" id="PTHR30372:SF4">
    <property type="entry name" value="LIPID-A-DISACCHARIDE SYNTHASE, MITOCHONDRIAL-RELATED"/>
    <property type="match status" value="1"/>
</dbReference>
<gene>
    <name evidence="11" type="primary">lpxB</name>
    <name evidence="11" type="ordered locus">P9515_14951</name>
</gene>
<keyword evidence="8" id="KW-0443">Lipid metabolism</keyword>